<dbReference type="Proteomes" id="UP001297581">
    <property type="component" value="Unassembled WGS sequence"/>
</dbReference>
<dbReference type="AlphaFoldDB" id="A0AAJ1BH68"/>
<reference evidence="2 3" key="1">
    <citation type="submission" date="2022-02" db="EMBL/GenBank/DDBJ databases">
        <title>The genome sequence of Shewanella sp. 3B26.</title>
        <authorList>
            <person name="Du J."/>
        </authorList>
    </citation>
    <scope>NUCLEOTIDE SEQUENCE [LARGE SCALE GENOMIC DNA]</scope>
    <source>
        <strain evidence="2 3">3B26</strain>
    </source>
</reference>
<dbReference type="RefSeq" id="WP_240591023.1">
    <property type="nucleotide sequence ID" value="NZ_JAKUDL010000003.1"/>
</dbReference>
<evidence type="ECO:0000313" key="3">
    <source>
        <dbReference type="Proteomes" id="UP001297581"/>
    </source>
</evidence>
<accession>A0AAJ1BH68</accession>
<evidence type="ECO:0008006" key="4">
    <source>
        <dbReference type="Google" id="ProtNLM"/>
    </source>
</evidence>
<protein>
    <recommendedName>
        <fullName evidence="4">DUF3352 domain-containing protein</fullName>
    </recommendedName>
</protein>
<organism evidence="2 3">
    <name type="scientific">Shewanella zhuhaiensis</name>
    <dbReference type="NCBI Taxonomy" id="2919576"/>
    <lineage>
        <taxon>Bacteria</taxon>
        <taxon>Pseudomonadati</taxon>
        <taxon>Pseudomonadota</taxon>
        <taxon>Gammaproteobacteria</taxon>
        <taxon>Alteromonadales</taxon>
        <taxon>Shewanellaceae</taxon>
        <taxon>Shewanella</taxon>
    </lineage>
</organism>
<feature type="signal peptide" evidence="1">
    <location>
        <begin position="1"/>
        <end position="17"/>
    </location>
</feature>
<keyword evidence="3" id="KW-1185">Reference proteome</keyword>
<comment type="caution">
    <text evidence="2">The sequence shown here is derived from an EMBL/GenBank/DDBJ whole genome shotgun (WGS) entry which is preliminary data.</text>
</comment>
<proteinExistence type="predicted"/>
<keyword evidence="1" id="KW-0732">Signal</keyword>
<dbReference type="EMBL" id="JAKUDL010000003">
    <property type="protein sequence ID" value="MCH4294713.1"/>
    <property type="molecule type" value="Genomic_DNA"/>
</dbReference>
<feature type="chain" id="PRO_5042492381" description="DUF3352 domain-containing protein" evidence="1">
    <location>
        <begin position="18"/>
        <end position="569"/>
    </location>
</feature>
<evidence type="ECO:0000256" key="1">
    <source>
        <dbReference type="SAM" id="SignalP"/>
    </source>
</evidence>
<sequence>MKKLVLAVAVLAAGAGAYWYSQQQGEGALANAALDYIPADTPLFSAQLKPFPLKDYLSATASNAALMAQPAALDELMADESEPLPRFGLYLYKAYLQGLKSPETLLKRFGLADEMRAYTYTLGALPVIRWEVGNPQAFWTLIDEAEADSGLTHTVATLAGQNYRAYRLTEEGDEESVDLVLAERDGMITATFATSILEPQLLEQALGITKVTNPISNSTILSDIVKTHGFMEDSISYINHKELVRALVSGDNQLGKQLGTIFAKAGEDPLAEYRTPACQAELTGIAANWPRTVAGLTAMKVDAKHASMDMKFVVETNNTVVMKALEKMRGFQPAYVQKPGDAVLTAGLGLDVGELAPSLSKIWNDMISPRFQCEPLAQLQAELEQANPAMIGMATGMADGVKGIGLSVLDFELDMAGGEPNLKKLDSLLSLSADDPAFLLEMVKPFAPMLAGIDLKSGEDVDLSDFIPPEFGVSAKLGLRGQHLVLFTGEGSKKLADGLKGEALTANGLYSMSADYGRMMGPVMAMLEASGEEIPPELQGLENYKMKVQMAVDVVPEGPVFQSGFVTKP</sequence>
<evidence type="ECO:0000313" key="2">
    <source>
        <dbReference type="EMBL" id="MCH4294713.1"/>
    </source>
</evidence>
<name>A0AAJ1BH68_9GAMM</name>
<gene>
    <name evidence="2" type="ORF">MJ923_10415</name>
</gene>